<feature type="domain" description="N-acetyltransferase" evidence="2">
    <location>
        <begin position="1"/>
        <end position="128"/>
    </location>
</feature>
<keyword evidence="4" id="KW-1185">Reference proteome</keyword>
<dbReference type="InterPro" id="IPR016181">
    <property type="entry name" value="Acyl_CoA_acyltransferase"/>
</dbReference>
<evidence type="ECO:0000313" key="4">
    <source>
        <dbReference type="Proteomes" id="UP001596337"/>
    </source>
</evidence>
<dbReference type="Pfam" id="PF00583">
    <property type="entry name" value="Acetyltransf_1"/>
    <property type="match status" value="1"/>
</dbReference>
<organism evidence="3 4">
    <name type="scientific">Haloechinothrix salitolerans</name>
    <dbReference type="NCBI Taxonomy" id="926830"/>
    <lineage>
        <taxon>Bacteria</taxon>
        <taxon>Bacillati</taxon>
        <taxon>Actinomycetota</taxon>
        <taxon>Actinomycetes</taxon>
        <taxon>Pseudonocardiales</taxon>
        <taxon>Pseudonocardiaceae</taxon>
        <taxon>Haloechinothrix</taxon>
    </lineage>
</organism>
<gene>
    <name evidence="3" type="ORF">ACFQGD_16920</name>
</gene>
<reference evidence="4" key="1">
    <citation type="journal article" date="2019" name="Int. J. Syst. Evol. Microbiol.">
        <title>The Global Catalogue of Microorganisms (GCM) 10K type strain sequencing project: providing services to taxonomists for standard genome sequencing and annotation.</title>
        <authorList>
            <consortium name="The Broad Institute Genomics Platform"/>
            <consortium name="The Broad Institute Genome Sequencing Center for Infectious Disease"/>
            <person name="Wu L."/>
            <person name="Ma J."/>
        </authorList>
    </citation>
    <scope>NUCLEOTIDE SEQUENCE [LARGE SCALE GENOMIC DNA]</scope>
    <source>
        <strain evidence="4">KCTC 32255</strain>
    </source>
</reference>
<dbReference type="Gene3D" id="3.40.630.30">
    <property type="match status" value="1"/>
</dbReference>
<comment type="caution">
    <text evidence="3">The sequence shown here is derived from an EMBL/GenBank/DDBJ whole genome shotgun (WGS) entry which is preliminary data.</text>
</comment>
<keyword evidence="1 3" id="KW-0808">Transferase</keyword>
<dbReference type="Proteomes" id="UP001596337">
    <property type="component" value="Unassembled WGS sequence"/>
</dbReference>
<dbReference type="PANTHER" id="PTHR13947">
    <property type="entry name" value="GNAT FAMILY N-ACETYLTRANSFERASE"/>
    <property type="match status" value="1"/>
</dbReference>
<keyword evidence="3" id="KW-0012">Acyltransferase</keyword>
<name>A0ABW2C0L3_9PSEU</name>
<dbReference type="RefSeq" id="WP_345396800.1">
    <property type="nucleotide sequence ID" value="NZ_BAABLA010000026.1"/>
</dbReference>
<accession>A0ABW2C0L3</accession>
<evidence type="ECO:0000256" key="1">
    <source>
        <dbReference type="ARBA" id="ARBA00022679"/>
    </source>
</evidence>
<dbReference type="InterPro" id="IPR000182">
    <property type="entry name" value="GNAT_dom"/>
</dbReference>
<evidence type="ECO:0000313" key="3">
    <source>
        <dbReference type="EMBL" id="MFC6868826.1"/>
    </source>
</evidence>
<dbReference type="GO" id="GO:0016746">
    <property type="term" value="F:acyltransferase activity"/>
    <property type="evidence" value="ECO:0007669"/>
    <property type="project" value="UniProtKB-KW"/>
</dbReference>
<sequence length="128" mass="14234">MPRQYRTTVVGVQVAAAPTARQCHQAHNEGRVVGFAILVGLSDPHRSVELRPIVVSTAHRGRGLGKKAFREVVARAFEHGAHRVWLEVKETNHVVPDLYANEGFSREGVLREIVREPDGSWSSFVLMS</sequence>
<dbReference type="PROSITE" id="PS51186">
    <property type="entry name" value="GNAT"/>
    <property type="match status" value="1"/>
</dbReference>
<dbReference type="InterPro" id="IPR050769">
    <property type="entry name" value="NAT_camello-type"/>
</dbReference>
<dbReference type="SUPFAM" id="SSF55729">
    <property type="entry name" value="Acyl-CoA N-acyltransferases (Nat)"/>
    <property type="match status" value="1"/>
</dbReference>
<evidence type="ECO:0000259" key="2">
    <source>
        <dbReference type="PROSITE" id="PS51186"/>
    </source>
</evidence>
<dbReference type="EC" id="2.3.-.-" evidence="3"/>
<proteinExistence type="predicted"/>
<dbReference type="EMBL" id="JBHSXX010000001">
    <property type="protein sequence ID" value="MFC6868826.1"/>
    <property type="molecule type" value="Genomic_DNA"/>
</dbReference>
<dbReference type="CDD" id="cd04301">
    <property type="entry name" value="NAT_SF"/>
    <property type="match status" value="1"/>
</dbReference>
<dbReference type="PANTHER" id="PTHR13947:SF37">
    <property type="entry name" value="LD18367P"/>
    <property type="match status" value="1"/>
</dbReference>
<protein>
    <submittedName>
        <fullName evidence="3">GNAT family N-acetyltransferase</fullName>
        <ecNumber evidence="3">2.3.-.-</ecNumber>
    </submittedName>
</protein>